<accession>A0ABV4J1K8</accession>
<dbReference type="Proteomes" id="UP001567537">
    <property type="component" value="Unassembled WGS sequence"/>
</dbReference>
<dbReference type="Gene3D" id="1.10.10.10">
    <property type="entry name" value="Winged helix-like DNA-binding domain superfamily/Winged helix DNA-binding domain"/>
    <property type="match status" value="1"/>
</dbReference>
<keyword evidence="3" id="KW-1185">Reference proteome</keyword>
<feature type="region of interest" description="Disordered" evidence="1">
    <location>
        <begin position="1"/>
        <end position="20"/>
    </location>
</feature>
<gene>
    <name evidence="2" type="ORF">KYY02_19615</name>
</gene>
<reference evidence="2 3" key="1">
    <citation type="journal article" date="2021" name="Res Sq">
        <title>Streptomyces Pimoensis sp. nov., Isolated From the Taklimakan Desert in Xinjiang, China.</title>
        <authorList>
            <person name="Zhang P."/>
            <person name="Luo X."/>
            <person name="Luo X."/>
            <person name="Liu Z."/>
            <person name="Xia Z."/>
            <person name="Wan C."/>
            <person name="zhang L."/>
        </authorList>
    </citation>
    <scope>NUCLEOTIDE SEQUENCE [LARGE SCALE GENOMIC DNA]</scope>
    <source>
        <strain evidence="2 3">TRM75549</strain>
    </source>
</reference>
<evidence type="ECO:0000256" key="1">
    <source>
        <dbReference type="SAM" id="MobiDB-lite"/>
    </source>
</evidence>
<dbReference type="InterPro" id="IPR036388">
    <property type="entry name" value="WH-like_DNA-bd_sf"/>
</dbReference>
<evidence type="ECO:0000313" key="2">
    <source>
        <dbReference type="EMBL" id="MEZ3180817.1"/>
    </source>
</evidence>
<dbReference type="EMBL" id="JAHWZY010000019">
    <property type="protein sequence ID" value="MEZ3180817.1"/>
    <property type="molecule type" value="Genomic_DNA"/>
</dbReference>
<dbReference type="SUPFAM" id="SSF46785">
    <property type="entry name" value="Winged helix' DNA-binding domain"/>
    <property type="match status" value="1"/>
</dbReference>
<proteinExistence type="predicted"/>
<name>A0ABV4J1K8_9ACTN</name>
<evidence type="ECO:0000313" key="3">
    <source>
        <dbReference type="Proteomes" id="UP001567537"/>
    </source>
</evidence>
<dbReference type="InterPro" id="IPR036390">
    <property type="entry name" value="WH_DNA-bd_sf"/>
</dbReference>
<organism evidence="2 3">
    <name type="scientific">Streptomyces pimonensis</name>
    <dbReference type="NCBI Taxonomy" id="2860288"/>
    <lineage>
        <taxon>Bacteria</taxon>
        <taxon>Bacillati</taxon>
        <taxon>Actinomycetota</taxon>
        <taxon>Actinomycetes</taxon>
        <taxon>Kitasatosporales</taxon>
        <taxon>Streptomycetaceae</taxon>
        <taxon>Streptomyces</taxon>
    </lineage>
</organism>
<dbReference type="RefSeq" id="WP_371239754.1">
    <property type="nucleotide sequence ID" value="NZ_JAHWZY010000019.1"/>
</dbReference>
<protein>
    <submittedName>
        <fullName evidence="2">Helix-turn-helix transcriptional regulator</fullName>
    </submittedName>
</protein>
<sequence>MSNPPAKPYDDVADEEPAATPLPRLGWRMQAALDVLLEDPCREVWPYWLDQRSHARGDNHQILKRLAEAGWLTTRRETDKPNARVLYRFTAAGEALAREAVERPVRWPEGVTRRR</sequence>
<comment type="caution">
    <text evidence="2">The sequence shown here is derived from an EMBL/GenBank/DDBJ whole genome shotgun (WGS) entry which is preliminary data.</text>
</comment>